<proteinExistence type="predicted"/>
<reference evidence="1" key="1">
    <citation type="submission" date="2020-11" db="EMBL/GenBank/DDBJ databases">
        <title>Kefir isolates.</title>
        <authorList>
            <person name="Marcisauskas S."/>
            <person name="Kim Y."/>
            <person name="Blasche S."/>
        </authorList>
    </citation>
    <scope>NUCLEOTIDE SEQUENCE</scope>
    <source>
        <strain evidence="1">Olga-1</strain>
    </source>
</reference>
<accession>A0A9P6WHZ3</accession>
<protein>
    <submittedName>
        <fullName evidence="1">Uncharacterized protein</fullName>
    </submittedName>
</protein>
<dbReference type="AlphaFoldDB" id="A0A9P6WHZ3"/>
<comment type="caution">
    <text evidence="1">The sequence shown here is derived from an EMBL/GenBank/DDBJ whole genome shotgun (WGS) entry which is preliminary data.</text>
</comment>
<evidence type="ECO:0000313" key="1">
    <source>
        <dbReference type="EMBL" id="KAG0687236.1"/>
    </source>
</evidence>
<gene>
    <name evidence="1" type="ORF">C6P40_002632</name>
</gene>
<evidence type="ECO:0000313" key="2">
    <source>
        <dbReference type="Proteomes" id="UP000697127"/>
    </source>
</evidence>
<dbReference type="Proteomes" id="UP000697127">
    <property type="component" value="Unassembled WGS sequence"/>
</dbReference>
<keyword evidence="2" id="KW-1185">Reference proteome</keyword>
<sequence length="81" mass="9079">MKDLENLQENGINIKDEDGNEIVIMANLIVATGDLPPVASILERNSDTSLHPCSFCNAELEQFEVLNKKDSKSKKVKKLFF</sequence>
<dbReference type="EMBL" id="PUHW01000293">
    <property type="protein sequence ID" value="KAG0687236.1"/>
    <property type="molecule type" value="Genomic_DNA"/>
</dbReference>
<name>A0A9P6WHZ3_9ASCO</name>
<organism evidence="1 2">
    <name type="scientific">Pichia californica</name>
    <dbReference type="NCBI Taxonomy" id="460514"/>
    <lineage>
        <taxon>Eukaryota</taxon>
        <taxon>Fungi</taxon>
        <taxon>Dikarya</taxon>
        <taxon>Ascomycota</taxon>
        <taxon>Saccharomycotina</taxon>
        <taxon>Pichiomycetes</taxon>
        <taxon>Pichiales</taxon>
        <taxon>Pichiaceae</taxon>
        <taxon>Pichia</taxon>
    </lineage>
</organism>